<keyword evidence="1 3" id="KW-0413">Isomerase</keyword>
<dbReference type="Pfam" id="PF00639">
    <property type="entry name" value="Rotamase"/>
    <property type="match status" value="1"/>
</dbReference>
<dbReference type="EMBL" id="JAERQG010000001">
    <property type="protein sequence ID" value="MBL0763824.1"/>
    <property type="molecule type" value="Genomic_DNA"/>
</dbReference>
<dbReference type="PROSITE" id="PS51257">
    <property type="entry name" value="PROKAR_LIPOPROTEIN"/>
    <property type="match status" value="1"/>
</dbReference>
<evidence type="ECO:0000313" key="3">
    <source>
        <dbReference type="EMBL" id="MBL0763824.1"/>
    </source>
</evidence>
<sequence>MRQFSLLTLLVLFVSCQVSKNTKQNSKELKEPLFTVNNTKVYPDEFIYAYKKSAKNKGEREPIEEYLDLYINFKLKVEDAKKAGIDTLPSYQNELAGYLKDVKKPYLVTEKVNEALLEETYNRLQQEINASHILVRLDENPSPEDTLKAYQKIKEIRQKYLAGQSFSKLAEEYSEDPSAKQNQGNLGWFTAFQMVYPFESAAFNTPKDSISDIVRTRFGYHLIKVNDKRETSGRIKISHILLRFPPNGTTADSLAVKKRIYEIHGELMEGEPWFAAATKYSEDLNTKDNGGSLPWFGIGSLPKKMEDAAFKLSQPDQISSPVKTPFGWHIIKLEEKRGIGSMENMRESLVRRIQRDQRSALKVSEIIEKLKKENNFQKNEGVYVQLRSQESYEEANIPENLKPQTIFTINGEVHTVQEFLDSQKRIRNFETAVKAFEEKAILDYEDEHLADKYPEYRLLASEYRDGLLLFEIMSRKVWDKISTDTVGMKSYYTANKNDYYSAPKIEADVFLLADTSNVTSLKETVYDSLYALTKALNFETLNKKELSYLKGYTTPVYAKLTIPNGEDEKTLTNIVEQLKDFSKYIIPLEPSYSDKKEVYLQLFCPASDILSEEYESILQVENGMFEVANLLGNEASVKAGESILKEDENQFQLINVYQFFDAKPLSYKDAKSELINDYQEYLEREWIKQLKAENSVVVNQAVLKKVKNQIEE</sequence>
<feature type="domain" description="PpiC" evidence="2">
    <location>
        <begin position="232"/>
        <end position="335"/>
    </location>
</feature>
<dbReference type="RefSeq" id="WP_201916828.1">
    <property type="nucleotide sequence ID" value="NZ_JAERQG010000001.1"/>
</dbReference>
<protein>
    <submittedName>
        <fullName evidence="3">Peptidylprolyl isomerase</fullName>
    </submittedName>
</protein>
<evidence type="ECO:0000259" key="2">
    <source>
        <dbReference type="PROSITE" id="PS50198"/>
    </source>
</evidence>
<dbReference type="GO" id="GO:0003755">
    <property type="term" value="F:peptidyl-prolyl cis-trans isomerase activity"/>
    <property type="evidence" value="ECO:0007669"/>
    <property type="project" value="UniProtKB-KW"/>
</dbReference>
<dbReference type="AlphaFoldDB" id="A0A937ADW7"/>
<dbReference type="InterPro" id="IPR000297">
    <property type="entry name" value="PPIase_PpiC"/>
</dbReference>
<dbReference type="Pfam" id="PF13616">
    <property type="entry name" value="Rotamase_3"/>
    <property type="match status" value="1"/>
</dbReference>
<dbReference type="PANTHER" id="PTHR47245">
    <property type="entry name" value="PEPTIDYLPROLYL ISOMERASE"/>
    <property type="match status" value="1"/>
</dbReference>
<evidence type="ECO:0000256" key="1">
    <source>
        <dbReference type="PROSITE-ProRule" id="PRU00278"/>
    </source>
</evidence>
<dbReference type="InterPro" id="IPR050245">
    <property type="entry name" value="PrsA_foldase"/>
</dbReference>
<proteinExistence type="predicted"/>
<gene>
    <name evidence="3" type="ORF">JKP34_01095</name>
</gene>
<keyword evidence="1" id="KW-0697">Rotamase</keyword>
<organism evidence="3 4">
    <name type="scientific">Marivirga atlantica</name>
    <dbReference type="NCBI Taxonomy" id="1548457"/>
    <lineage>
        <taxon>Bacteria</taxon>
        <taxon>Pseudomonadati</taxon>
        <taxon>Bacteroidota</taxon>
        <taxon>Cytophagia</taxon>
        <taxon>Cytophagales</taxon>
        <taxon>Marivirgaceae</taxon>
        <taxon>Marivirga</taxon>
    </lineage>
</organism>
<dbReference type="Proteomes" id="UP000642920">
    <property type="component" value="Unassembled WGS sequence"/>
</dbReference>
<reference evidence="3" key="1">
    <citation type="submission" date="2021-01" db="EMBL/GenBank/DDBJ databases">
        <title>Marivirga sp. nov., isolated from intertidal surface sediments.</title>
        <authorList>
            <person name="Zhang M."/>
        </authorList>
    </citation>
    <scope>NUCLEOTIDE SEQUENCE</scope>
    <source>
        <strain evidence="3">SM1354</strain>
    </source>
</reference>
<dbReference type="Gene3D" id="3.10.50.40">
    <property type="match status" value="2"/>
</dbReference>
<comment type="caution">
    <text evidence="3">The sequence shown here is derived from an EMBL/GenBank/DDBJ whole genome shotgun (WGS) entry which is preliminary data.</text>
</comment>
<evidence type="ECO:0000313" key="4">
    <source>
        <dbReference type="Proteomes" id="UP000642920"/>
    </source>
</evidence>
<dbReference type="PROSITE" id="PS50198">
    <property type="entry name" value="PPIC_PPIASE_2"/>
    <property type="match status" value="2"/>
</dbReference>
<dbReference type="InterPro" id="IPR046357">
    <property type="entry name" value="PPIase_dom_sf"/>
</dbReference>
<dbReference type="PANTHER" id="PTHR47245:SF2">
    <property type="entry name" value="PEPTIDYL-PROLYL CIS-TRANS ISOMERASE HP_0175-RELATED"/>
    <property type="match status" value="1"/>
</dbReference>
<name>A0A937ADW7_9BACT</name>
<feature type="domain" description="PpiC" evidence="2">
    <location>
        <begin position="125"/>
        <end position="227"/>
    </location>
</feature>
<dbReference type="SUPFAM" id="SSF54534">
    <property type="entry name" value="FKBP-like"/>
    <property type="match status" value="2"/>
</dbReference>
<keyword evidence="4" id="KW-1185">Reference proteome</keyword>
<accession>A0A937ADW7</accession>